<dbReference type="AlphaFoldDB" id="A0A1C3UPH0"/>
<evidence type="ECO:0000313" key="1">
    <source>
        <dbReference type="EMBL" id="SCB17365.1"/>
    </source>
</evidence>
<gene>
    <name evidence="1" type="ORF">GA0061098_1002251</name>
</gene>
<dbReference type="Proteomes" id="UP000199184">
    <property type="component" value="Unassembled WGS sequence"/>
</dbReference>
<organism evidence="1 2">
    <name type="scientific">Bradyrhizobium shewense</name>
    <dbReference type="NCBI Taxonomy" id="1761772"/>
    <lineage>
        <taxon>Bacteria</taxon>
        <taxon>Pseudomonadati</taxon>
        <taxon>Pseudomonadota</taxon>
        <taxon>Alphaproteobacteria</taxon>
        <taxon>Hyphomicrobiales</taxon>
        <taxon>Nitrobacteraceae</taxon>
        <taxon>Bradyrhizobium</taxon>
    </lineage>
</organism>
<reference evidence="2" key="1">
    <citation type="submission" date="2016-08" db="EMBL/GenBank/DDBJ databases">
        <authorList>
            <person name="Varghese N."/>
            <person name="Submissions Spin"/>
        </authorList>
    </citation>
    <scope>NUCLEOTIDE SEQUENCE [LARGE SCALE GENOMIC DNA]</scope>
    <source>
        <strain evidence="2">ERR11</strain>
    </source>
</reference>
<dbReference type="EMBL" id="FMAI01000002">
    <property type="protein sequence ID" value="SCB17365.1"/>
    <property type="molecule type" value="Genomic_DNA"/>
</dbReference>
<evidence type="ECO:0000313" key="2">
    <source>
        <dbReference type="Proteomes" id="UP000199184"/>
    </source>
</evidence>
<accession>A0A1C3UPH0</accession>
<keyword evidence="2" id="KW-1185">Reference proteome</keyword>
<protein>
    <submittedName>
        <fullName evidence="1">Uncharacterized protein</fullName>
    </submittedName>
</protein>
<proteinExistence type="predicted"/>
<sequence>MDKIALSLPQRASASKIACHALQCLGLPPEIGEEIVAVETPTVRYGATRGAGITQGDQSVGCPGEWHGNHNDRAFLKVGVPA</sequence>
<name>A0A1C3UPH0_9BRAD</name>